<comment type="caution">
    <text evidence="1">The sequence shown here is derived from an EMBL/GenBank/DDBJ whole genome shotgun (WGS) entry which is preliminary data.</text>
</comment>
<proteinExistence type="predicted"/>
<evidence type="ECO:0000313" key="1">
    <source>
        <dbReference type="EMBL" id="MEL3974657.1"/>
    </source>
</evidence>
<dbReference type="Proteomes" id="UP001389717">
    <property type="component" value="Unassembled WGS sequence"/>
</dbReference>
<protein>
    <submittedName>
        <fullName evidence="1">Uncharacterized protein</fullName>
    </submittedName>
</protein>
<keyword evidence="2" id="KW-1185">Reference proteome</keyword>
<accession>A0ABU9KF60</accession>
<dbReference type="EMBL" id="JBBYAF010000068">
    <property type="protein sequence ID" value="MEL3974657.1"/>
    <property type="molecule type" value="Genomic_DNA"/>
</dbReference>
<evidence type="ECO:0000313" key="2">
    <source>
        <dbReference type="Proteomes" id="UP001389717"/>
    </source>
</evidence>
<name>A0ABU9KF60_9BACI</name>
<dbReference type="RefSeq" id="WP_341986206.1">
    <property type="nucleotide sequence ID" value="NZ_JBBYAF010000068.1"/>
</dbReference>
<organism evidence="1 2">
    <name type="scientific">Rossellomorea oryzaecorticis</name>
    <dbReference type="NCBI Taxonomy" id="1396505"/>
    <lineage>
        <taxon>Bacteria</taxon>
        <taxon>Bacillati</taxon>
        <taxon>Bacillota</taxon>
        <taxon>Bacilli</taxon>
        <taxon>Bacillales</taxon>
        <taxon>Bacillaceae</taxon>
        <taxon>Rossellomorea</taxon>
    </lineage>
</organism>
<reference evidence="1 2" key="1">
    <citation type="submission" date="2024-04" db="EMBL/GenBank/DDBJ databases">
        <title>Bacillus oryzaecorticis sp. nov., a moderately halophilic bacterium isolated from rice husks.</title>
        <authorList>
            <person name="Zhu H.-S."/>
        </authorList>
    </citation>
    <scope>NUCLEOTIDE SEQUENCE [LARGE SCALE GENOMIC DNA]</scope>
    <source>
        <strain evidence="1 2">ZC255</strain>
    </source>
</reference>
<gene>
    <name evidence="1" type="ORF">AAEO50_20425</name>
</gene>
<sequence>MNKLFFLSLTEQLPIEIIYMAQHNQSTKRKIIVKKMNLDSIVAYCFLRKQFRTFRIEHILAVFPVKGFYERHSSHTN</sequence>